<feature type="domain" description="Glycosyltransferase 2-like" evidence="8">
    <location>
        <begin position="24"/>
        <end position="184"/>
    </location>
</feature>
<dbReference type="Proteomes" id="UP000664277">
    <property type="component" value="Unassembled WGS sequence"/>
</dbReference>
<proteinExistence type="predicted"/>
<evidence type="ECO:0000313" key="9">
    <source>
        <dbReference type="EMBL" id="MBN8660194.1"/>
    </source>
</evidence>
<organism evidence="9 10">
    <name type="scientific">Candidatus Obscuribacter phosphatis</name>
    <dbReference type="NCBI Taxonomy" id="1906157"/>
    <lineage>
        <taxon>Bacteria</taxon>
        <taxon>Bacillati</taxon>
        <taxon>Candidatus Melainabacteria</taxon>
        <taxon>Candidatus Obscuribacterales</taxon>
        <taxon>Candidatus Obscuribacteraceae</taxon>
        <taxon>Candidatus Obscuribacter</taxon>
    </lineage>
</organism>
<evidence type="ECO:0000256" key="4">
    <source>
        <dbReference type="ARBA" id="ARBA00022692"/>
    </source>
</evidence>
<dbReference type="GO" id="GO:0099621">
    <property type="term" value="F:undecaprenyl-phosphate 4-deoxy-4-formamido-L-arabinose transferase activity"/>
    <property type="evidence" value="ECO:0007669"/>
    <property type="project" value="TreeGrafter"/>
</dbReference>
<evidence type="ECO:0000256" key="6">
    <source>
        <dbReference type="ARBA" id="ARBA00022989"/>
    </source>
</evidence>
<evidence type="ECO:0000259" key="8">
    <source>
        <dbReference type="Pfam" id="PF00535"/>
    </source>
</evidence>
<keyword evidence="3" id="KW-0808">Transferase</keyword>
<reference evidence="9" key="1">
    <citation type="submission" date="2021-02" db="EMBL/GenBank/DDBJ databases">
        <title>Genome-Resolved Metagenomics of a Microbial Community Performing Photosynthetic Biological Nutrient Removal.</title>
        <authorList>
            <person name="Mcdaniel E.A."/>
        </authorList>
    </citation>
    <scope>NUCLEOTIDE SEQUENCE</scope>
    <source>
        <strain evidence="9">UWPOB_OBS1</strain>
    </source>
</reference>
<keyword evidence="2" id="KW-0328">Glycosyltransferase</keyword>
<keyword evidence="4" id="KW-0812">Transmembrane</keyword>
<evidence type="ECO:0000256" key="1">
    <source>
        <dbReference type="ARBA" id="ARBA00022475"/>
    </source>
</evidence>
<accession>A0A8J7P780</accession>
<dbReference type="GO" id="GO:0005886">
    <property type="term" value="C:plasma membrane"/>
    <property type="evidence" value="ECO:0007669"/>
    <property type="project" value="TreeGrafter"/>
</dbReference>
<evidence type="ECO:0000256" key="5">
    <source>
        <dbReference type="ARBA" id="ARBA00022985"/>
    </source>
</evidence>
<dbReference type="Pfam" id="PF00535">
    <property type="entry name" value="Glycos_transf_2"/>
    <property type="match status" value="1"/>
</dbReference>
<keyword evidence="6" id="KW-1133">Transmembrane helix</keyword>
<keyword evidence="1" id="KW-1003">Cell membrane</keyword>
<dbReference type="Gene3D" id="3.90.550.10">
    <property type="entry name" value="Spore Coat Polysaccharide Biosynthesis Protein SpsA, Chain A"/>
    <property type="match status" value="1"/>
</dbReference>
<comment type="caution">
    <text evidence="9">The sequence shown here is derived from an EMBL/GenBank/DDBJ whole genome shotgun (WGS) entry which is preliminary data.</text>
</comment>
<dbReference type="InterPro" id="IPR050256">
    <property type="entry name" value="Glycosyltransferase_2"/>
</dbReference>
<name>A0A8J7P780_9BACT</name>
<dbReference type="EMBL" id="JAFLCK010000008">
    <property type="protein sequence ID" value="MBN8660194.1"/>
    <property type="molecule type" value="Genomic_DNA"/>
</dbReference>
<dbReference type="GO" id="GO:0009103">
    <property type="term" value="P:lipopolysaccharide biosynthetic process"/>
    <property type="evidence" value="ECO:0007669"/>
    <property type="project" value="UniProtKB-KW"/>
</dbReference>
<gene>
    <name evidence="9" type="ORF">J0M35_07505</name>
</gene>
<dbReference type="CDD" id="cd04179">
    <property type="entry name" value="DPM_DPG-synthase_like"/>
    <property type="match status" value="1"/>
</dbReference>
<dbReference type="AlphaFoldDB" id="A0A8J7P780"/>
<dbReference type="InterPro" id="IPR029044">
    <property type="entry name" value="Nucleotide-diphossugar_trans"/>
</dbReference>
<evidence type="ECO:0000256" key="7">
    <source>
        <dbReference type="ARBA" id="ARBA00023136"/>
    </source>
</evidence>
<dbReference type="PANTHER" id="PTHR48090:SF3">
    <property type="entry name" value="UNDECAPRENYL-PHOSPHATE 4-DEOXY-4-FORMAMIDO-L-ARABINOSE TRANSFERASE"/>
    <property type="match status" value="1"/>
</dbReference>
<sequence>MTNIQQIARPEETSELKKLLTSVSLIIPAYNDEETVGRLIDDGDALLSQIAGDYEIVVVNDGSKDRTLEVIQGRAEVNPKVRVINHPVNKGFGFTIRELYLAGDKDLIFSLPGDYQYAPKEIIKMAEGLRDYDFVIGLRLHRNDPPRRKMQSKIYNLMLRTFYGHKHKDVNSIKLFRKKIFDKIQLRSQTPFVDAELCIRAERAGFKVVEIPIEHLPRMTQGASGGKFSVIWETFSDLFKMRSTF</sequence>
<keyword evidence="7" id="KW-0472">Membrane</keyword>
<dbReference type="InterPro" id="IPR001173">
    <property type="entry name" value="Glyco_trans_2-like"/>
</dbReference>
<protein>
    <submittedName>
        <fullName evidence="9">Glycosyltransferase family 2 protein</fullName>
    </submittedName>
</protein>
<evidence type="ECO:0000256" key="2">
    <source>
        <dbReference type="ARBA" id="ARBA00022676"/>
    </source>
</evidence>
<evidence type="ECO:0000256" key="3">
    <source>
        <dbReference type="ARBA" id="ARBA00022679"/>
    </source>
</evidence>
<dbReference type="PANTHER" id="PTHR48090">
    <property type="entry name" value="UNDECAPRENYL-PHOSPHATE 4-DEOXY-4-FORMAMIDO-L-ARABINOSE TRANSFERASE-RELATED"/>
    <property type="match status" value="1"/>
</dbReference>
<dbReference type="SUPFAM" id="SSF53448">
    <property type="entry name" value="Nucleotide-diphospho-sugar transferases"/>
    <property type="match status" value="1"/>
</dbReference>
<keyword evidence="5" id="KW-0448">Lipopolysaccharide biosynthesis</keyword>
<evidence type="ECO:0000313" key="10">
    <source>
        <dbReference type="Proteomes" id="UP000664277"/>
    </source>
</evidence>